<name>A0A0E9WJL6_ANGAN</name>
<sequence length="75" mass="8732">MPDCVIDEENVRVLMLPLLSRCCREKPSCCNKRQDAAWITNRISAHALSLPFTVYSLWKKRERATKPSIFFFTAK</sequence>
<dbReference type="AlphaFoldDB" id="A0A0E9WJL6"/>
<dbReference type="EMBL" id="GBXM01018889">
    <property type="protein sequence ID" value="JAH89688.1"/>
    <property type="molecule type" value="Transcribed_RNA"/>
</dbReference>
<proteinExistence type="predicted"/>
<evidence type="ECO:0000313" key="1">
    <source>
        <dbReference type="EMBL" id="JAH89688.1"/>
    </source>
</evidence>
<reference evidence="1" key="1">
    <citation type="submission" date="2014-11" db="EMBL/GenBank/DDBJ databases">
        <authorList>
            <person name="Amaro Gonzalez C."/>
        </authorList>
    </citation>
    <scope>NUCLEOTIDE SEQUENCE</scope>
</reference>
<protein>
    <submittedName>
        <fullName evidence="1">Uncharacterized protein</fullName>
    </submittedName>
</protein>
<organism evidence="1">
    <name type="scientific">Anguilla anguilla</name>
    <name type="common">European freshwater eel</name>
    <name type="synonym">Muraena anguilla</name>
    <dbReference type="NCBI Taxonomy" id="7936"/>
    <lineage>
        <taxon>Eukaryota</taxon>
        <taxon>Metazoa</taxon>
        <taxon>Chordata</taxon>
        <taxon>Craniata</taxon>
        <taxon>Vertebrata</taxon>
        <taxon>Euteleostomi</taxon>
        <taxon>Actinopterygii</taxon>
        <taxon>Neopterygii</taxon>
        <taxon>Teleostei</taxon>
        <taxon>Anguilliformes</taxon>
        <taxon>Anguillidae</taxon>
        <taxon>Anguilla</taxon>
    </lineage>
</organism>
<reference evidence="1" key="2">
    <citation type="journal article" date="2015" name="Fish Shellfish Immunol.">
        <title>Early steps in the European eel (Anguilla anguilla)-Vibrio vulnificus interaction in the gills: Role of the RtxA13 toxin.</title>
        <authorList>
            <person name="Callol A."/>
            <person name="Pajuelo D."/>
            <person name="Ebbesson L."/>
            <person name="Teles M."/>
            <person name="MacKenzie S."/>
            <person name="Amaro C."/>
        </authorList>
    </citation>
    <scope>NUCLEOTIDE SEQUENCE</scope>
</reference>
<accession>A0A0E9WJL6</accession>